<dbReference type="GO" id="GO:0043005">
    <property type="term" value="C:neuron projection"/>
    <property type="evidence" value="ECO:0007669"/>
    <property type="project" value="UniProtKB-SubCell"/>
</dbReference>
<keyword evidence="4" id="KW-0597">Phosphoprotein</keyword>
<dbReference type="PANTHER" id="PTHR14499:SF136">
    <property type="entry name" value="GH08630P"/>
    <property type="match status" value="1"/>
</dbReference>
<dbReference type="CDD" id="cd18367">
    <property type="entry name" value="BTB_POZ_KCTD8-like"/>
    <property type="match status" value="1"/>
</dbReference>
<dbReference type="GO" id="GO:0051260">
    <property type="term" value="P:protein homooligomerization"/>
    <property type="evidence" value="ECO:0007669"/>
    <property type="project" value="InterPro"/>
</dbReference>
<evidence type="ECO:0000259" key="8">
    <source>
        <dbReference type="Pfam" id="PF23110"/>
    </source>
</evidence>
<dbReference type="InterPro" id="IPR011333">
    <property type="entry name" value="SKP1/BTB/POZ_sf"/>
</dbReference>
<evidence type="ECO:0000256" key="2">
    <source>
        <dbReference type="ARBA" id="ARBA00004487"/>
    </source>
</evidence>
<evidence type="ECO:0000313" key="10">
    <source>
        <dbReference type="Proteomes" id="UP000694388"/>
    </source>
</evidence>
<dbReference type="Pfam" id="PF23110">
    <property type="entry name" value="H1_KCTD8_12_16"/>
    <property type="match status" value="1"/>
</dbReference>
<reference evidence="9" key="2">
    <citation type="submission" date="2025-09" db="UniProtKB">
        <authorList>
            <consortium name="Ensembl"/>
        </authorList>
    </citation>
    <scope>IDENTIFICATION</scope>
</reference>
<dbReference type="Gene3D" id="3.30.710.10">
    <property type="entry name" value="Potassium Channel Kv1.1, Chain A"/>
    <property type="match status" value="1"/>
</dbReference>
<evidence type="ECO:0000256" key="1">
    <source>
        <dbReference type="ARBA" id="ARBA00004236"/>
    </source>
</evidence>
<dbReference type="OMA" id="WEMFSEK"/>
<evidence type="ECO:0000313" key="9">
    <source>
        <dbReference type="Ensembl" id="ENSEBUP00000025252.1"/>
    </source>
</evidence>
<keyword evidence="10" id="KW-1185">Reference proteome</keyword>
<organism evidence="9 10">
    <name type="scientific">Eptatretus burgeri</name>
    <name type="common">Inshore hagfish</name>
    <dbReference type="NCBI Taxonomy" id="7764"/>
    <lineage>
        <taxon>Eukaryota</taxon>
        <taxon>Metazoa</taxon>
        <taxon>Chordata</taxon>
        <taxon>Craniata</taxon>
        <taxon>Vertebrata</taxon>
        <taxon>Cyclostomata</taxon>
        <taxon>Myxini</taxon>
        <taxon>Myxiniformes</taxon>
        <taxon>Myxinidae</taxon>
        <taxon>Eptatretinae</taxon>
        <taxon>Eptatretus</taxon>
    </lineage>
</organism>
<dbReference type="Ensembl" id="ENSEBUT00000025828.1">
    <property type="protein sequence ID" value="ENSEBUP00000025252.1"/>
    <property type="gene ID" value="ENSEBUG00000015581.1"/>
</dbReference>
<dbReference type="SUPFAM" id="SSF54695">
    <property type="entry name" value="POZ domain"/>
    <property type="match status" value="1"/>
</dbReference>
<evidence type="ECO:0000256" key="6">
    <source>
        <dbReference type="ARBA" id="ARBA00023273"/>
    </source>
</evidence>
<feature type="domain" description="KCTD8/12/16 H1" evidence="8">
    <location>
        <begin position="159"/>
        <end position="274"/>
    </location>
</feature>
<evidence type="ECO:0000256" key="3">
    <source>
        <dbReference type="ARBA" id="ARBA00022475"/>
    </source>
</evidence>
<evidence type="ECO:0000256" key="5">
    <source>
        <dbReference type="ARBA" id="ARBA00023136"/>
    </source>
</evidence>
<keyword evidence="3" id="KW-1003">Cell membrane</keyword>
<dbReference type="GO" id="GO:0005886">
    <property type="term" value="C:plasma membrane"/>
    <property type="evidence" value="ECO:0007669"/>
    <property type="project" value="UniProtKB-SubCell"/>
</dbReference>
<comment type="subcellular location">
    <subcellularLocation>
        <location evidence="1">Cell membrane</location>
    </subcellularLocation>
    <subcellularLocation>
        <location evidence="2">Cell projection</location>
        <location evidence="2">Neuron projection</location>
    </subcellularLocation>
</comment>
<dbReference type="GO" id="GO:0008277">
    <property type="term" value="P:regulation of G protein-coupled receptor signaling pathway"/>
    <property type="evidence" value="ECO:0007669"/>
    <property type="project" value="TreeGrafter"/>
</dbReference>
<feature type="domain" description="Potassium channel tetramerisation-type BTB" evidence="7">
    <location>
        <begin position="22"/>
        <end position="112"/>
    </location>
</feature>
<dbReference type="InterPro" id="IPR003131">
    <property type="entry name" value="T1-type_BTB"/>
</dbReference>
<accession>A0A8C4R561</accession>
<proteinExistence type="predicted"/>
<protein>
    <submittedName>
        <fullName evidence="9">Potassium channel tetramerisation domain containing 12b</fullName>
    </submittedName>
</protein>
<dbReference type="Pfam" id="PF02214">
    <property type="entry name" value="BTB_2"/>
    <property type="match status" value="1"/>
</dbReference>
<reference evidence="9" key="1">
    <citation type="submission" date="2025-08" db="UniProtKB">
        <authorList>
            <consortium name="Ensembl"/>
        </authorList>
    </citation>
    <scope>IDENTIFICATION</scope>
</reference>
<dbReference type="InterPro" id="IPR057093">
    <property type="entry name" value="H1_KCTD8_12_16"/>
</dbReference>
<dbReference type="AlphaFoldDB" id="A0A8C4R561"/>
<evidence type="ECO:0000259" key="7">
    <source>
        <dbReference type="Pfam" id="PF02214"/>
    </source>
</evidence>
<evidence type="ECO:0000256" key="4">
    <source>
        <dbReference type="ARBA" id="ARBA00022553"/>
    </source>
</evidence>
<dbReference type="GeneTree" id="ENSGT00940000163673"/>
<dbReference type="Proteomes" id="UP000694388">
    <property type="component" value="Unplaced"/>
</dbReference>
<dbReference type="PANTHER" id="PTHR14499">
    <property type="entry name" value="POTASSIUM CHANNEL TETRAMERIZATION DOMAIN-CONTAINING"/>
    <property type="match status" value="1"/>
</dbReference>
<keyword evidence="5" id="KW-0472">Membrane</keyword>
<dbReference type="GO" id="GO:0043235">
    <property type="term" value="C:receptor complex"/>
    <property type="evidence" value="ECO:0007669"/>
    <property type="project" value="TreeGrafter"/>
</dbReference>
<keyword evidence="6" id="KW-0966">Cell projection</keyword>
<sequence>MALPDNVGPLSNGDAPGSSEVVELNVGGQVYLTRYATLRSAPGSLIAHMFSRKGAAELPRDSKGRYFIDRDGFLFRYILDFLRDSRLVLPEHFPERGRLQREAEFFQLPELARSLIGRPTTTLSPGSEYACSGSGSGSSGGCDDCTSPCAAPFERRRPGFLTLGCRGVSTGARGDPHSEGKARRAGRIAVCGKACLAKEVFGETLNESRDPDRPPERYTSRYYLRFAFLEQAWDRLAEAGFHMVACHSGCAAALLGEPSDDRTWNSYIEYVFFRSAKWTPFGEEWRGAWLPGTGASKFGHVDHPLPNPTVCLLWNFTLTPCLGECSGCIM</sequence>
<name>A0A8C4R561_EPTBU</name>